<evidence type="ECO:0000313" key="3">
    <source>
        <dbReference type="WBParaSite" id="PTRK_0000843200.1"/>
    </source>
</evidence>
<protein>
    <submittedName>
        <fullName evidence="3">BTB domain-containing protein</fullName>
    </submittedName>
</protein>
<sequence length="250" mass="29799">MPSSAFISPSIYGQPTQYICERYFTLLKDLDVITKYGHCLSQTEINESTILLSSIYWTKESYKNGRYEFNHFIQTYHLPEHGALKARNLKPKKDFIKIAFPDGSVVVRKSFLIKNFQCFHSSLTLEENKNVKEIIISDFSVRHFKIILKYFYANTVYFTAKIILELYRICYEFKVDKSFTEHVINYINYFYILLSKTLSFYKYYSYLSEGHLGGINNKFRIETEEQIDDINRLLFIYQWKYNNGISLLFK</sequence>
<keyword evidence="2" id="KW-1185">Reference proteome</keyword>
<accession>A0A0N4ZJZ4</accession>
<dbReference type="InterPro" id="IPR011333">
    <property type="entry name" value="SKP1/BTB/POZ_sf"/>
</dbReference>
<evidence type="ECO:0000313" key="2">
    <source>
        <dbReference type="Proteomes" id="UP000038045"/>
    </source>
</evidence>
<dbReference type="SUPFAM" id="SSF54695">
    <property type="entry name" value="POZ domain"/>
    <property type="match status" value="1"/>
</dbReference>
<dbReference type="AlphaFoldDB" id="A0A0N4ZJZ4"/>
<dbReference type="Pfam" id="PF00651">
    <property type="entry name" value="BTB"/>
    <property type="match status" value="1"/>
</dbReference>
<dbReference type="WBParaSite" id="PTRK_0000843200.1">
    <property type="protein sequence ID" value="PTRK_0000843200.1"/>
    <property type="gene ID" value="PTRK_0000843200"/>
</dbReference>
<feature type="domain" description="BTB" evidence="1">
    <location>
        <begin position="93"/>
        <end position="160"/>
    </location>
</feature>
<dbReference type="InterPro" id="IPR000210">
    <property type="entry name" value="BTB/POZ_dom"/>
</dbReference>
<name>A0A0N4ZJZ4_PARTI</name>
<organism evidence="2 3">
    <name type="scientific">Parastrongyloides trichosuri</name>
    <name type="common">Possum-specific nematode worm</name>
    <dbReference type="NCBI Taxonomy" id="131310"/>
    <lineage>
        <taxon>Eukaryota</taxon>
        <taxon>Metazoa</taxon>
        <taxon>Ecdysozoa</taxon>
        <taxon>Nematoda</taxon>
        <taxon>Chromadorea</taxon>
        <taxon>Rhabditida</taxon>
        <taxon>Tylenchina</taxon>
        <taxon>Panagrolaimomorpha</taxon>
        <taxon>Strongyloidoidea</taxon>
        <taxon>Strongyloididae</taxon>
        <taxon>Parastrongyloides</taxon>
    </lineage>
</organism>
<reference evidence="3" key="1">
    <citation type="submission" date="2017-02" db="UniProtKB">
        <authorList>
            <consortium name="WormBaseParasite"/>
        </authorList>
    </citation>
    <scope>IDENTIFICATION</scope>
</reference>
<evidence type="ECO:0000259" key="1">
    <source>
        <dbReference type="PROSITE" id="PS50097"/>
    </source>
</evidence>
<proteinExistence type="predicted"/>
<dbReference type="Proteomes" id="UP000038045">
    <property type="component" value="Unplaced"/>
</dbReference>
<dbReference type="PROSITE" id="PS50097">
    <property type="entry name" value="BTB"/>
    <property type="match status" value="1"/>
</dbReference>
<dbReference type="Gene3D" id="3.30.710.10">
    <property type="entry name" value="Potassium Channel Kv1.1, Chain A"/>
    <property type="match status" value="1"/>
</dbReference>
<dbReference type="STRING" id="131310.A0A0N4ZJZ4"/>